<protein>
    <submittedName>
        <fullName evidence="3">Peptidoglycan-binding protein</fullName>
    </submittedName>
</protein>
<evidence type="ECO:0000313" key="3">
    <source>
        <dbReference type="EMBL" id="MFB8774963.1"/>
    </source>
</evidence>
<evidence type="ECO:0000256" key="1">
    <source>
        <dbReference type="SAM" id="MobiDB-lite"/>
    </source>
</evidence>
<reference evidence="3 4" key="1">
    <citation type="submission" date="2024-01" db="EMBL/GenBank/DDBJ databases">
        <title>Genome mining of biosynthetic gene clusters to explore secondary metabolites of Streptomyces sp.</title>
        <authorList>
            <person name="Baig A."/>
            <person name="Ajitkumar Shintre N."/>
            <person name="Kumar H."/>
            <person name="Anbarasu A."/>
            <person name="Ramaiah S."/>
        </authorList>
    </citation>
    <scope>NUCLEOTIDE SEQUENCE [LARGE SCALE GENOMIC DNA]</scope>
    <source>
        <strain evidence="3 4">A57</strain>
    </source>
</reference>
<dbReference type="InterPro" id="IPR010982">
    <property type="entry name" value="Lambda_DNA-bd_dom_sf"/>
</dbReference>
<feature type="domain" description="HTH cro/C1-type" evidence="2">
    <location>
        <begin position="18"/>
        <end position="76"/>
    </location>
</feature>
<dbReference type="Gene3D" id="1.10.101.10">
    <property type="entry name" value="PGBD-like superfamily/PGBD"/>
    <property type="match status" value="1"/>
</dbReference>
<sequence length="268" mass="28938">MSRWKELPGELHPQVTQLIVELRKLKDRGELSTRQLATKTGYSPRSWVRYLNGRSLPPPEAVQALARLGGQDPARLLVLHEIAAAQWARGRTPAAPDTPATPGTAPVLPEDQPTPPKPYGRWLRIAVVAQTLALVVSVSVALVLAVQLAKARSAAEGDSVDMVVGTSPDPASVLPALYTCRPERSDGRWYAGHSRTQDAVVAYGDTGPTVIEAQCLLRRADVSPGDVDGIFGPLTQRAVKRFQLRYDLTADGVIGPLTWRALRGAAPR</sequence>
<gene>
    <name evidence="3" type="ORF">VSS16_19890</name>
</gene>
<dbReference type="EMBL" id="JAYMRP010000016">
    <property type="protein sequence ID" value="MFB8774963.1"/>
    <property type="molecule type" value="Genomic_DNA"/>
</dbReference>
<dbReference type="InterPro" id="IPR036365">
    <property type="entry name" value="PGBD-like_sf"/>
</dbReference>
<evidence type="ECO:0000259" key="2">
    <source>
        <dbReference type="SMART" id="SM00530"/>
    </source>
</evidence>
<accession>A0ABV5EE64</accession>
<feature type="compositionally biased region" description="Low complexity" evidence="1">
    <location>
        <begin position="89"/>
        <end position="106"/>
    </location>
</feature>
<evidence type="ECO:0000313" key="4">
    <source>
        <dbReference type="Proteomes" id="UP001585080"/>
    </source>
</evidence>
<dbReference type="Pfam" id="PF13560">
    <property type="entry name" value="HTH_31"/>
    <property type="match status" value="1"/>
</dbReference>
<proteinExistence type="predicted"/>
<dbReference type="SUPFAM" id="SSF47090">
    <property type="entry name" value="PGBD-like"/>
    <property type="match status" value="1"/>
</dbReference>
<feature type="region of interest" description="Disordered" evidence="1">
    <location>
        <begin position="89"/>
        <end position="114"/>
    </location>
</feature>
<dbReference type="Proteomes" id="UP001585080">
    <property type="component" value="Unassembled WGS sequence"/>
</dbReference>
<dbReference type="Gene3D" id="1.10.260.40">
    <property type="entry name" value="lambda repressor-like DNA-binding domains"/>
    <property type="match status" value="1"/>
</dbReference>
<dbReference type="RefSeq" id="WP_376733626.1">
    <property type="nucleotide sequence ID" value="NZ_JAYMRP010000016.1"/>
</dbReference>
<dbReference type="Pfam" id="PF01471">
    <property type="entry name" value="PG_binding_1"/>
    <property type="match status" value="1"/>
</dbReference>
<keyword evidence="4" id="KW-1185">Reference proteome</keyword>
<dbReference type="InterPro" id="IPR001387">
    <property type="entry name" value="Cro/C1-type_HTH"/>
</dbReference>
<comment type="caution">
    <text evidence="3">The sequence shown here is derived from an EMBL/GenBank/DDBJ whole genome shotgun (WGS) entry which is preliminary data.</text>
</comment>
<dbReference type="InterPro" id="IPR036366">
    <property type="entry name" value="PGBDSf"/>
</dbReference>
<dbReference type="InterPro" id="IPR002477">
    <property type="entry name" value="Peptidoglycan-bd-like"/>
</dbReference>
<organism evidence="3 4">
    <name type="scientific">Streptomyces broussonetiae</name>
    <dbReference type="NCBI Taxonomy" id="2686304"/>
    <lineage>
        <taxon>Bacteria</taxon>
        <taxon>Bacillati</taxon>
        <taxon>Actinomycetota</taxon>
        <taxon>Actinomycetes</taxon>
        <taxon>Kitasatosporales</taxon>
        <taxon>Streptomycetaceae</taxon>
        <taxon>Streptomyces</taxon>
    </lineage>
</organism>
<dbReference type="SUPFAM" id="SSF47413">
    <property type="entry name" value="lambda repressor-like DNA-binding domains"/>
    <property type="match status" value="1"/>
</dbReference>
<dbReference type="CDD" id="cd00093">
    <property type="entry name" value="HTH_XRE"/>
    <property type="match status" value="1"/>
</dbReference>
<dbReference type="SMART" id="SM00530">
    <property type="entry name" value="HTH_XRE"/>
    <property type="match status" value="1"/>
</dbReference>
<name>A0ABV5EE64_9ACTN</name>